<protein>
    <submittedName>
        <fullName evidence="6">ATP-grasp domain-containing protein</fullName>
    </submittedName>
</protein>
<dbReference type="STRING" id="1121881.SAMN02745225_00487"/>
<dbReference type="InterPro" id="IPR011761">
    <property type="entry name" value="ATP-grasp"/>
</dbReference>
<dbReference type="PANTHER" id="PTHR43585:SF2">
    <property type="entry name" value="ATP-GRASP ENZYME FSQD"/>
    <property type="match status" value="1"/>
</dbReference>
<keyword evidence="3 4" id="KW-0067">ATP-binding</keyword>
<keyword evidence="7" id="KW-1185">Reference proteome</keyword>
<evidence type="ECO:0000256" key="2">
    <source>
        <dbReference type="ARBA" id="ARBA00022741"/>
    </source>
</evidence>
<evidence type="ECO:0000256" key="3">
    <source>
        <dbReference type="ARBA" id="ARBA00022840"/>
    </source>
</evidence>
<feature type="domain" description="ATP-grasp" evidence="5">
    <location>
        <begin position="112"/>
        <end position="311"/>
    </location>
</feature>
<proteinExistence type="predicted"/>
<reference evidence="7" key="1">
    <citation type="submission" date="2016-11" db="EMBL/GenBank/DDBJ databases">
        <authorList>
            <person name="Varghese N."/>
            <person name="Submissions S."/>
        </authorList>
    </citation>
    <scope>NUCLEOTIDE SEQUENCE [LARGE SCALE GENOMIC DNA]</scope>
    <source>
        <strain evidence="7">DSM 19514</strain>
    </source>
</reference>
<keyword evidence="1" id="KW-0436">Ligase</keyword>
<dbReference type="InterPro" id="IPR052032">
    <property type="entry name" value="ATP-dep_AA_Ligase"/>
</dbReference>
<dbReference type="Pfam" id="PF13535">
    <property type="entry name" value="ATP-grasp_4"/>
    <property type="match status" value="1"/>
</dbReference>
<dbReference type="GO" id="GO:0005524">
    <property type="term" value="F:ATP binding"/>
    <property type="evidence" value="ECO:0007669"/>
    <property type="project" value="UniProtKB-UniRule"/>
</dbReference>
<dbReference type="GO" id="GO:0046872">
    <property type="term" value="F:metal ion binding"/>
    <property type="evidence" value="ECO:0007669"/>
    <property type="project" value="InterPro"/>
</dbReference>
<evidence type="ECO:0000259" key="5">
    <source>
        <dbReference type="PROSITE" id="PS50975"/>
    </source>
</evidence>
<dbReference type="EMBL" id="FQUL01000004">
    <property type="protein sequence ID" value="SHE39170.1"/>
    <property type="molecule type" value="Genomic_DNA"/>
</dbReference>
<dbReference type="PANTHER" id="PTHR43585">
    <property type="entry name" value="FUMIPYRROLE BIOSYNTHESIS PROTEIN C"/>
    <property type="match status" value="1"/>
</dbReference>
<name>A0A1M4T3Z6_9ACTN</name>
<evidence type="ECO:0000256" key="1">
    <source>
        <dbReference type="ARBA" id="ARBA00022598"/>
    </source>
</evidence>
<accession>A0A1M4T3Z6</accession>
<dbReference type="Pfam" id="PF18603">
    <property type="entry name" value="LAL_C2"/>
    <property type="match status" value="1"/>
</dbReference>
<dbReference type="GO" id="GO:0016874">
    <property type="term" value="F:ligase activity"/>
    <property type="evidence" value="ECO:0007669"/>
    <property type="project" value="UniProtKB-KW"/>
</dbReference>
<dbReference type="Proteomes" id="UP000184295">
    <property type="component" value="Unassembled WGS sequence"/>
</dbReference>
<evidence type="ECO:0000256" key="4">
    <source>
        <dbReference type="PROSITE-ProRule" id="PRU00409"/>
    </source>
</evidence>
<dbReference type="InterPro" id="IPR040570">
    <property type="entry name" value="LAL_C2"/>
</dbReference>
<dbReference type="SUPFAM" id="SSF56059">
    <property type="entry name" value="Glutathione synthetase ATP-binding domain-like"/>
    <property type="match status" value="1"/>
</dbReference>
<organism evidence="6 7">
    <name type="scientific">Ferrithrix thermotolerans DSM 19514</name>
    <dbReference type="NCBI Taxonomy" id="1121881"/>
    <lineage>
        <taxon>Bacteria</taxon>
        <taxon>Bacillati</taxon>
        <taxon>Actinomycetota</taxon>
        <taxon>Acidimicrobiia</taxon>
        <taxon>Acidimicrobiales</taxon>
        <taxon>Acidimicrobiaceae</taxon>
        <taxon>Ferrithrix</taxon>
    </lineage>
</organism>
<dbReference type="PROSITE" id="PS50975">
    <property type="entry name" value="ATP_GRASP"/>
    <property type="match status" value="1"/>
</dbReference>
<dbReference type="AlphaFoldDB" id="A0A1M4T3Z6"/>
<gene>
    <name evidence="6" type="ORF">SAMN02745225_00487</name>
</gene>
<keyword evidence="2 4" id="KW-0547">Nucleotide-binding</keyword>
<dbReference type="Gene3D" id="3.30.470.20">
    <property type="entry name" value="ATP-grasp fold, B domain"/>
    <property type="match status" value="1"/>
</dbReference>
<evidence type="ECO:0000313" key="7">
    <source>
        <dbReference type="Proteomes" id="UP000184295"/>
    </source>
</evidence>
<evidence type="ECO:0000313" key="6">
    <source>
        <dbReference type="EMBL" id="SHE39170.1"/>
    </source>
</evidence>
<sequence length="412" mass="45233">MIVAMTKVLLVLPSTSYRNGAFVLAASHLNLDITIVTNADTPSILPPNRVYRVKDWKIDDATFKELDKLRLDAVVAVDEASVVLATELSQRLGLPTNPIDAVEATLNKELLRSRLSKHEIPQPRYIEIQGHQHPEEIAKTLADAHIRYPIVVKPTSETQSRGVSRANSYSELLQAIEIASSVTHKDNLLIEEYIDGSEHALEGVLVDSELVTLAIFDKPEPLVGPYFEESIYITPSNLPDKVITEAKRVVQRSCRSLGLWTGPIHAEFRVTSEGQLFLIEIAARSIGGSCSKALAFEPRITLEEILVSQATLGDSHKTLQATQKRSYSGVLMLPTPKSGILLSVGNLKAAEATRFVTSIEITATVGSVVKAPPFSERYMGFVFAVSPGYSTTLAALRRARDIIEIEIDDLEL</sequence>